<dbReference type="SUPFAM" id="SSF50692">
    <property type="entry name" value="ADC-like"/>
    <property type="match status" value="1"/>
</dbReference>
<dbReference type="Pfam" id="PF01568">
    <property type="entry name" value="Molydop_binding"/>
    <property type="match status" value="1"/>
</dbReference>
<evidence type="ECO:0000259" key="5">
    <source>
        <dbReference type="PROSITE" id="PS51669"/>
    </source>
</evidence>
<dbReference type="OrthoDB" id="9815647at2"/>
<dbReference type="InterPro" id="IPR006963">
    <property type="entry name" value="Mopterin_OxRdtase_4Fe-4S_dom"/>
</dbReference>
<feature type="domain" description="4Fe-4S Mo/W bis-MGD-type" evidence="5">
    <location>
        <begin position="12"/>
        <end position="68"/>
    </location>
</feature>
<evidence type="ECO:0000256" key="4">
    <source>
        <dbReference type="ARBA" id="ARBA00023014"/>
    </source>
</evidence>
<dbReference type="Gene3D" id="3.40.228.10">
    <property type="entry name" value="Dimethylsulfoxide Reductase, domain 2"/>
    <property type="match status" value="1"/>
</dbReference>
<protein>
    <recommendedName>
        <fullName evidence="5">4Fe-4S Mo/W bis-MGD-type domain-containing protein</fullName>
    </recommendedName>
</protein>
<keyword evidence="4" id="KW-0411">Iron-sulfur</keyword>
<dbReference type="InterPro" id="IPR050612">
    <property type="entry name" value="Prok_Mopterin_Oxidored"/>
</dbReference>
<dbReference type="RefSeq" id="WP_128783869.1">
    <property type="nucleotide sequence ID" value="NZ_RJLM01000003.1"/>
</dbReference>
<sequence length="700" mass="77363">MFSQSKLRPAQTEVTTTSCALCGSGCRLKIITEPDGKSRVAGDRHDPVSGGQLCRKGLNALELMNHPQRLTQPMKRVGKRGEGKWKTISWQEAIEFTAKQLTASQQQWGQNSVFMAYGYSKDFMYTQLLRLANGLQTVNIVGPETVCWAPTKLGREYTLGYNPSHDINEQTRCIMLWGVNKYKTRFSDVKQLNVALKSGAKTVCIDPQYTRHAKKANHWLPIKPGADLALALALLKIIIDEQLYDHEFVAQWCEGFDQLKQHLARYDLEQLAQEVQISSAEILSVARLYAQSKPAVIISGNALDHNTDSFQVNRAIAMLMAITGNLDIPGGQFQSHAPSLVSGRWPYDDKEVHALSTQKRACSAGTPVLPEYFRATNQGITRAILHSVPMPIKAGLVMGANPLLSWPDTHAVHQALSALDFLAVSELFMTPTAMMADIVFPAASFMEYEGITQGLDGSVRYQPKLAQTGNACPDHQIVAAIGETMGVLDPQSDTAYWDDFLQPGGLDFATVKALQMVLPPTSPHRYRKYLTDGFPTHTGKVELYSAQLATMNADPLPMYRPMAADNPAFPLRLTTAKSKLYMFSHGRQISPLRNVHPEPLVRVHPETASRLGLKEGQNVRIETPNGRVIYQTLKLDTYLSPTVVVADLSWWYPEKGEATLGGVFESNYNVLTSIDDDGRGQGEAGSFNINGLPCRLCGIK</sequence>
<dbReference type="PANTHER" id="PTHR43742">
    <property type="entry name" value="TRIMETHYLAMINE-N-OXIDE REDUCTASE"/>
    <property type="match status" value="1"/>
</dbReference>
<dbReference type="AlphaFoldDB" id="A0A3S3UK82"/>
<evidence type="ECO:0000256" key="2">
    <source>
        <dbReference type="ARBA" id="ARBA00022723"/>
    </source>
</evidence>
<dbReference type="PROSITE" id="PS51669">
    <property type="entry name" value="4FE4S_MOW_BIS_MGD"/>
    <property type="match status" value="1"/>
</dbReference>
<dbReference type="GO" id="GO:0043546">
    <property type="term" value="F:molybdopterin cofactor binding"/>
    <property type="evidence" value="ECO:0007669"/>
    <property type="project" value="InterPro"/>
</dbReference>
<evidence type="ECO:0000256" key="3">
    <source>
        <dbReference type="ARBA" id="ARBA00023004"/>
    </source>
</evidence>
<dbReference type="PANTHER" id="PTHR43742:SF6">
    <property type="entry name" value="OXIDOREDUCTASE YYAE-RELATED"/>
    <property type="match status" value="1"/>
</dbReference>
<organism evidence="6 7">
    <name type="scientific">Photobacterium chitinilyticum</name>
    <dbReference type="NCBI Taxonomy" id="2485123"/>
    <lineage>
        <taxon>Bacteria</taxon>
        <taxon>Pseudomonadati</taxon>
        <taxon>Pseudomonadota</taxon>
        <taxon>Gammaproteobacteria</taxon>
        <taxon>Vibrionales</taxon>
        <taxon>Vibrionaceae</taxon>
        <taxon>Photobacterium</taxon>
    </lineage>
</organism>
<dbReference type="Proteomes" id="UP000287563">
    <property type="component" value="Unassembled WGS sequence"/>
</dbReference>
<keyword evidence="7" id="KW-1185">Reference proteome</keyword>
<comment type="similarity">
    <text evidence="1">Belongs to the prokaryotic molybdopterin-containing oxidoreductase family.</text>
</comment>
<evidence type="ECO:0000256" key="1">
    <source>
        <dbReference type="ARBA" id="ARBA00010312"/>
    </source>
</evidence>
<dbReference type="SUPFAM" id="SSF53706">
    <property type="entry name" value="Formate dehydrogenase/DMSO reductase, domains 1-3"/>
    <property type="match status" value="1"/>
</dbReference>
<dbReference type="Gene3D" id="3.40.50.740">
    <property type="match status" value="1"/>
</dbReference>
<dbReference type="Gene3D" id="2.40.40.20">
    <property type="match status" value="1"/>
</dbReference>
<dbReference type="GO" id="GO:0018818">
    <property type="term" value="F:acetylene hydratase activity"/>
    <property type="evidence" value="ECO:0007669"/>
    <property type="project" value="InterPro"/>
</dbReference>
<proteinExistence type="inferred from homology"/>
<dbReference type="InterPro" id="IPR006657">
    <property type="entry name" value="MoPterin_dinucl-bd_dom"/>
</dbReference>
<dbReference type="SMART" id="SM00926">
    <property type="entry name" value="Molybdop_Fe4S4"/>
    <property type="match status" value="1"/>
</dbReference>
<dbReference type="GO" id="GO:0051536">
    <property type="term" value="F:iron-sulfur cluster binding"/>
    <property type="evidence" value="ECO:0007669"/>
    <property type="project" value="UniProtKB-KW"/>
</dbReference>
<evidence type="ECO:0000313" key="7">
    <source>
        <dbReference type="Proteomes" id="UP000287563"/>
    </source>
</evidence>
<dbReference type="Pfam" id="PF00384">
    <property type="entry name" value="Molybdopterin"/>
    <property type="match status" value="1"/>
</dbReference>
<keyword evidence="3" id="KW-0408">Iron</keyword>
<dbReference type="CDD" id="cd02781">
    <property type="entry name" value="MopB_CT_Acetylene-hydratase"/>
    <property type="match status" value="1"/>
</dbReference>
<name>A0A3S3UK82_9GAMM</name>
<evidence type="ECO:0000313" key="6">
    <source>
        <dbReference type="EMBL" id="RWX55848.1"/>
    </source>
</evidence>
<gene>
    <name evidence="6" type="ORF">EDI28_11000</name>
</gene>
<accession>A0A3S3UK82</accession>
<comment type="caution">
    <text evidence="6">The sequence shown here is derived from an EMBL/GenBank/DDBJ whole genome shotgun (WGS) entry which is preliminary data.</text>
</comment>
<dbReference type="InterPro" id="IPR009010">
    <property type="entry name" value="Asp_de-COase-like_dom_sf"/>
</dbReference>
<dbReference type="Pfam" id="PF04879">
    <property type="entry name" value="Molybdop_Fe4S4"/>
    <property type="match status" value="1"/>
</dbReference>
<dbReference type="InterPro" id="IPR037949">
    <property type="entry name" value="MopB_CT_Acetylene-hydratase"/>
</dbReference>
<keyword evidence="2" id="KW-0479">Metal-binding</keyword>
<dbReference type="GO" id="GO:0046872">
    <property type="term" value="F:metal ion binding"/>
    <property type="evidence" value="ECO:0007669"/>
    <property type="project" value="UniProtKB-KW"/>
</dbReference>
<dbReference type="GO" id="GO:0016491">
    <property type="term" value="F:oxidoreductase activity"/>
    <property type="evidence" value="ECO:0007669"/>
    <property type="project" value="InterPro"/>
</dbReference>
<dbReference type="EMBL" id="RJLM01000003">
    <property type="protein sequence ID" value="RWX55848.1"/>
    <property type="molecule type" value="Genomic_DNA"/>
</dbReference>
<dbReference type="InterPro" id="IPR006656">
    <property type="entry name" value="Mopterin_OxRdtase"/>
</dbReference>
<reference evidence="6 7" key="1">
    <citation type="submission" date="2018-11" db="EMBL/GenBank/DDBJ databases">
        <title>Photobacterium sp. BEI247 sp. nov., a marine bacterium isolated from Yongle Blue Hole in the South China Sea.</title>
        <authorList>
            <person name="Wang X."/>
        </authorList>
    </citation>
    <scope>NUCLEOTIDE SEQUENCE [LARGE SCALE GENOMIC DNA]</scope>
    <source>
        <strain evidence="7">BEI247</strain>
    </source>
</reference>
<dbReference type="Gene3D" id="2.20.25.90">
    <property type="entry name" value="ADC-like domains"/>
    <property type="match status" value="1"/>
</dbReference>